<proteinExistence type="inferred from homology"/>
<dbReference type="Gene3D" id="1.10.260.40">
    <property type="entry name" value="lambda repressor-like DNA-binding domains"/>
    <property type="match status" value="1"/>
</dbReference>
<dbReference type="AlphaFoldDB" id="A8ZZ11"/>
<dbReference type="InterPro" id="IPR010359">
    <property type="entry name" value="IrrE_HExxH"/>
</dbReference>
<dbReference type="eggNOG" id="COG2856">
    <property type="taxonomic scope" value="Bacteria"/>
</dbReference>
<dbReference type="SMART" id="SM00530">
    <property type="entry name" value="HTH_XRE"/>
    <property type="match status" value="1"/>
</dbReference>
<organism evidence="4 5">
    <name type="scientific">Desulfosudis oleivorans (strain DSM 6200 / JCM 39069 / Hxd3)</name>
    <name type="common">Desulfococcus oleovorans</name>
    <dbReference type="NCBI Taxonomy" id="96561"/>
    <lineage>
        <taxon>Bacteria</taxon>
        <taxon>Pseudomonadati</taxon>
        <taxon>Thermodesulfobacteriota</taxon>
        <taxon>Desulfobacteria</taxon>
        <taxon>Desulfobacterales</taxon>
        <taxon>Desulfosudaceae</taxon>
        <taxon>Desulfosudis</taxon>
    </lineage>
</organism>
<reference evidence="4 5" key="1">
    <citation type="submission" date="2007-10" db="EMBL/GenBank/DDBJ databases">
        <title>Complete sequence of Desulfococcus oleovorans Hxd3.</title>
        <authorList>
            <consortium name="US DOE Joint Genome Institute"/>
            <person name="Copeland A."/>
            <person name="Lucas S."/>
            <person name="Lapidus A."/>
            <person name="Barry K."/>
            <person name="Glavina del Rio T."/>
            <person name="Dalin E."/>
            <person name="Tice H."/>
            <person name="Pitluck S."/>
            <person name="Kiss H."/>
            <person name="Brettin T."/>
            <person name="Bruce D."/>
            <person name="Detter J.C."/>
            <person name="Han C."/>
            <person name="Schmutz J."/>
            <person name="Larimer F."/>
            <person name="Land M."/>
            <person name="Hauser L."/>
            <person name="Kyrpides N."/>
            <person name="Kim E."/>
            <person name="Wawrik B."/>
            <person name="Richardson P."/>
        </authorList>
    </citation>
    <scope>NUCLEOTIDE SEQUENCE [LARGE SCALE GENOMIC DNA]</scope>
    <source>
        <strain evidence="5">DSM 6200 / JCM 39069 / Hxd3</strain>
    </source>
</reference>
<dbReference type="PANTHER" id="PTHR43236:SF1">
    <property type="entry name" value="BLL7220 PROTEIN"/>
    <property type="match status" value="1"/>
</dbReference>
<accession>A8ZZ11</accession>
<evidence type="ECO:0000313" key="5">
    <source>
        <dbReference type="Proteomes" id="UP000008561"/>
    </source>
</evidence>
<dbReference type="InterPro" id="IPR010982">
    <property type="entry name" value="Lambda_DNA-bd_dom_sf"/>
</dbReference>
<dbReference type="InterPro" id="IPR052345">
    <property type="entry name" value="Rad_response_metalloprotease"/>
</dbReference>
<dbReference type="OrthoDB" id="9794834at2"/>
<dbReference type="CDD" id="cd00093">
    <property type="entry name" value="HTH_XRE"/>
    <property type="match status" value="1"/>
</dbReference>
<protein>
    <submittedName>
        <fullName evidence="4">Helix-turn-helix domain protein</fullName>
    </submittedName>
</protein>
<evidence type="ECO:0000313" key="4">
    <source>
        <dbReference type="EMBL" id="ABW68784.1"/>
    </source>
</evidence>
<dbReference type="Pfam" id="PF01381">
    <property type="entry name" value="HTH_3"/>
    <property type="match status" value="1"/>
</dbReference>
<dbReference type="eggNOG" id="COG1813">
    <property type="taxonomic scope" value="Bacteria"/>
</dbReference>
<dbReference type="PANTHER" id="PTHR43236">
    <property type="entry name" value="ANTITOXIN HIGA1"/>
    <property type="match status" value="1"/>
</dbReference>
<name>A8ZZ11_DESOH</name>
<keyword evidence="5" id="KW-1185">Reference proteome</keyword>
<dbReference type="PROSITE" id="PS50943">
    <property type="entry name" value="HTH_CROC1"/>
    <property type="match status" value="1"/>
</dbReference>
<feature type="compositionally biased region" description="Basic and acidic residues" evidence="2">
    <location>
        <begin position="237"/>
        <end position="253"/>
    </location>
</feature>
<dbReference type="HOGENOM" id="CLU_713157_0_0_7"/>
<dbReference type="Proteomes" id="UP000008561">
    <property type="component" value="Chromosome"/>
</dbReference>
<dbReference type="GO" id="GO:0003677">
    <property type="term" value="F:DNA binding"/>
    <property type="evidence" value="ECO:0007669"/>
    <property type="project" value="InterPro"/>
</dbReference>
<evidence type="ECO:0000256" key="1">
    <source>
        <dbReference type="ARBA" id="ARBA00007227"/>
    </source>
</evidence>
<dbReference type="Pfam" id="PF06114">
    <property type="entry name" value="Peptidase_M78"/>
    <property type="match status" value="1"/>
</dbReference>
<feature type="domain" description="HTH cro/C1-type" evidence="3">
    <location>
        <begin position="15"/>
        <end position="69"/>
    </location>
</feature>
<feature type="region of interest" description="Disordered" evidence="2">
    <location>
        <begin position="231"/>
        <end position="253"/>
    </location>
</feature>
<dbReference type="EMBL" id="CP000859">
    <property type="protein sequence ID" value="ABW68784.1"/>
    <property type="molecule type" value="Genomic_DNA"/>
</dbReference>
<gene>
    <name evidence="4" type="ordered locus">Dole_2981</name>
</gene>
<dbReference type="InterPro" id="IPR001387">
    <property type="entry name" value="Cro/C1-type_HTH"/>
</dbReference>
<dbReference type="STRING" id="96561.Dole_2981"/>
<dbReference type="SUPFAM" id="SSF47413">
    <property type="entry name" value="lambda repressor-like DNA-binding domains"/>
    <property type="match status" value="1"/>
</dbReference>
<dbReference type="KEGG" id="dol:Dole_2981"/>
<sequence length="387" mass="44154">MIQKTTDLTFIGRNIRKLRRQRGWTISRLAGEIGMAEIPLGRIERGGNAPSAAVIFQLSRALGVSVDTLFAEDESDLLAERVKTPGTGFVPARSVEHLPPSILTPIYEVIDAICSLEDICRAHKRAKIPLNISFETNQRGLQDLSEAARNHMGIGRGVVFDYIELFEAMGFRVIFLPLPKETPSMTFYDMENSNAFFFIRHKQNPERQIFHLAYGLGRIFFLRQARHTGANPFPSDDDARTEEMPPAEKEGKKTLTMHRAGRKFAAFFLMPEQAIRATVNQLGIQNKQWSWELLLRIKHRFGVSAQAFLFRLKELDLITGKLHDRFSKQIEDHYKKTGYAEPDSSRRILTPNGRVWDLVLTARQHAEAKAEVARIEETLNQWKVVKV</sequence>
<evidence type="ECO:0000259" key="3">
    <source>
        <dbReference type="PROSITE" id="PS50943"/>
    </source>
</evidence>
<evidence type="ECO:0000256" key="2">
    <source>
        <dbReference type="SAM" id="MobiDB-lite"/>
    </source>
</evidence>
<comment type="similarity">
    <text evidence="1">Belongs to the short-chain fatty acyl-CoA assimilation regulator (ScfR) family.</text>
</comment>
<dbReference type="RefSeq" id="WP_012176395.1">
    <property type="nucleotide sequence ID" value="NC_009943.1"/>
</dbReference>